<keyword evidence="4" id="KW-1185">Reference proteome</keyword>
<comment type="similarity">
    <text evidence="1 2">Belongs to the phD/YefM antitoxin family.</text>
</comment>
<proteinExistence type="inferred from homology"/>
<comment type="function">
    <text evidence="2">Antitoxin component of a type II toxin-antitoxin (TA) system.</text>
</comment>
<evidence type="ECO:0000313" key="3">
    <source>
        <dbReference type="EMBL" id="SDM83286.1"/>
    </source>
</evidence>
<dbReference type="Proteomes" id="UP000187651">
    <property type="component" value="Unassembled WGS sequence"/>
</dbReference>
<dbReference type="NCBIfam" id="TIGR01552">
    <property type="entry name" value="phd_fam"/>
    <property type="match status" value="1"/>
</dbReference>
<evidence type="ECO:0000256" key="2">
    <source>
        <dbReference type="RuleBase" id="RU362080"/>
    </source>
</evidence>
<protein>
    <recommendedName>
        <fullName evidence="2">Antitoxin</fullName>
    </recommendedName>
</protein>
<dbReference type="OrthoDB" id="9808428at2"/>
<dbReference type="EMBL" id="FNHZ01000003">
    <property type="protein sequence ID" value="SDM83286.1"/>
    <property type="molecule type" value="Genomic_DNA"/>
</dbReference>
<gene>
    <name evidence="3" type="ORF">SAMN05216544_1190</name>
</gene>
<dbReference type="Pfam" id="PF02604">
    <property type="entry name" value="PhdYeFM_antitox"/>
    <property type="match status" value="1"/>
</dbReference>
<sequence>MVKAIATSTEFKNKFEHFLNIALNGGEIIVTKNGKEVGRFIPSNTVTSFLSESLLGIIDDDETDYREESLKSKYEISD</sequence>
<reference evidence="4" key="1">
    <citation type="submission" date="2016-10" db="EMBL/GenBank/DDBJ databases">
        <authorList>
            <person name="Varghese N."/>
            <person name="Submissions S."/>
        </authorList>
    </citation>
    <scope>NUCLEOTIDE SEQUENCE [LARGE SCALE GENOMIC DNA]</scope>
    <source>
        <strain evidence="4">M83</strain>
    </source>
</reference>
<name>A0A1G9WGH8_9FIRM</name>
<evidence type="ECO:0000256" key="1">
    <source>
        <dbReference type="ARBA" id="ARBA00009981"/>
    </source>
</evidence>
<evidence type="ECO:0000313" key="4">
    <source>
        <dbReference type="Proteomes" id="UP000187651"/>
    </source>
</evidence>
<dbReference type="AlphaFoldDB" id="A0A1G9WGH8"/>
<dbReference type="SUPFAM" id="SSF143120">
    <property type="entry name" value="YefM-like"/>
    <property type="match status" value="1"/>
</dbReference>
<dbReference type="InterPro" id="IPR036165">
    <property type="entry name" value="YefM-like_sf"/>
</dbReference>
<accession>A0A1G9WGH8</accession>
<organism evidence="3 4">
    <name type="scientific">Lachnospira pectinoschiza</name>
    <dbReference type="NCBI Taxonomy" id="28052"/>
    <lineage>
        <taxon>Bacteria</taxon>
        <taxon>Bacillati</taxon>
        <taxon>Bacillota</taxon>
        <taxon>Clostridia</taxon>
        <taxon>Lachnospirales</taxon>
        <taxon>Lachnospiraceae</taxon>
        <taxon>Lachnospira</taxon>
    </lineage>
</organism>
<dbReference type="InterPro" id="IPR006442">
    <property type="entry name" value="Antitoxin_Phd/YefM"/>
</dbReference>
<dbReference type="RefSeq" id="WP_074521367.1">
    <property type="nucleotide sequence ID" value="NZ_FNHZ01000003.1"/>
</dbReference>